<evidence type="ECO:0000313" key="1">
    <source>
        <dbReference type="EMBL" id="BAB06722.1"/>
    </source>
</evidence>
<dbReference type="RefSeq" id="WP_010899147.1">
    <property type="nucleotide sequence ID" value="NC_002570.2"/>
</dbReference>
<dbReference type="KEGG" id="bha:BH3003"/>
<dbReference type="AlphaFoldDB" id="Q9K8K3"/>
<dbReference type="PIR" id="C84025">
    <property type="entry name" value="C84025"/>
</dbReference>
<sequence>MANFNQLTKEEREAIQSIQDKINQTESEQDRRKLITQLTLILEKSRLRIKSENKKEQS</sequence>
<accession>Q9K8K3</accession>
<name>Q9K8K3_HALH5</name>
<evidence type="ECO:0000313" key="2">
    <source>
        <dbReference type="Proteomes" id="UP000001258"/>
    </source>
</evidence>
<dbReference type="STRING" id="272558.gene:10728913"/>
<reference evidence="1 2" key="1">
    <citation type="journal article" date="2000" name="Nucleic Acids Res.">
        <title>Complete genome sequence of the alkaliphilic bacterium Bacillus halodurans and genomic sequence comparison with Bacillus subtilis.</title>
        <authorList>
            <person name="Takami H."/>
            <person name="Nakasone K."/>
            <person name="Takaki Y."/>
            <person name="Maeno G."/>
            <person name="Sasaki R."/>
            <person name="Masui N."/>
            <person name="Fuji F."/>
            <person name="Hirama C."/>
            <person name="Nakamura Y."/>
            <person name="Ogasawara N."/>
            <person name="Kuhara S."/>
            <person name="Horikoshi K."/>
        </authorList>
    </citation>
    <scope>NUCLEOTIDE SEQUENCE [LARGE SCALE GENOMIC DNA]</scope>
    <source>
        <strain evidence="2">ATCC BAA-125 / DSM 18197 / FERM 7344 / JCM 9153 / C-125</strain>
    </source>
</reference>
<dbReference type="GeneID" id="87599683"/>
<gene>
    <name evidence="1" type="ordered locus">BH3003</name>
</gene>
<organism evidence="1 2">
    <name type="scientific">Halalkalibacterium halodurans (strain ATCC BAA-125 / DSM 18197 / FERM 7344 / JCM 9153 / C-125)</name>
    <name type="common">Bacillus halodurans</name>
    <dbReference type="NCBI Taxonomy" id="272558"/>
    <lineage>
        <taxon>Bacteria</taxon>
        <taxon>Bacillati</taxon>
        <taxon>Bacillota</taxon>
        <taxon>Bacilli</taxon>
        <taxon>Bacillales</taxon>
        <taxon>Bacillaceae</taxon>
        <taxon>Halalkalibacterium (ex Joshi et al. 2022)</taxon>
    </lineage>
</organism>
<protein>
    <submittedName>
        <fullName evidence="1">BH3003 protein</fullName>
    </submittedName>
</protein>
<proteinExistence type="predicted"/>
<keyword evidence="2" id="KW-1185">Reference proteome</keyword>
<dbReference type="EMBL" id="BA000004">
    <property type="protein sequence ID" value="BAB06722.1"/>
    <property type="molecule type" value="Genomic_DNA"/>
</dbReference>
<dbReference type="HOGENOM" id="CLU_2969784_0_0_9"/>
<dbReference type="Proteomes" id="UP000001258">
    <property type="component" value="Chromosome"/>
</dbReference>